<evidence type="ECO:0000256" key="2">
    <source>
        <dbReference type="ARBA" id="ARBA00022723"/>
    </source>
</evidence>
<dbReference type="GO" id="GO:0051536">
    <property type="term" value="F:iron-sulfur cluster binding"/>
    <property type="evidence" value="ECO:0007669"/>
    <property type="project" value="UniProtKB-KW"/>
</dbReference>
<dbReference type="InterPro" id="IPR050612">
    <property type="entry name" value="Prok_Mopterin_Oxidored"/>
</dbReference>
<dbReference type="AlphaFoldDB" id="A0A644VAN1"/>
<proteinExistence type="inferred from homology"/>
<dbReference type="Gene3D" id="3.40.228.10">
    <property type="entry name" value="Dimethylsulfoxide Reductase, domain 2"/>
    <property type="match status" value="1"/>
</dbReference>
<dbReference type="PANTHER" id="PTHR43742">
    <property type="entry name" value="TRIMETHYLAMINE-N-OXIDE REDUCTASE"/>
    <property type="match status" value="1"/>
</dbReference>
<comment type="similarity">
    <text evidence="1">Belongs to the prokaryotic molybdopterin-containing oxidoreductase family.</text>
</comment>
<dbReference type="GO" id="GO:0043546">
    <property type="term" value="F:molybdopterin cofactor binding"/>
    <property type="evidence" value="ECO:0007669"/>
    <property type="project" value="InterPro"/>
</dbReference>
<dbReference type="PANTHER" id="PTHR43742:SF6">
    <property type="entry name" value="OXIDOREDUCTASE YYAE-RELATED"/>
    <property type="match status" value="1"/>
</dbReference>
<dbReference type="Gene3D" id="2.40.40.20">
    <property type="match status" value="1"/>
</dbReference>
<dbReference type="InterPro" id="IPR006656">
    <property type="entry name" value="Mopterin_OxRdtase"/>
</dbReference>
<dbReference type="InterPro" id="IPR009010">
    <property type="entry name" value="Asp_de-COase-like_dom_sf"/>
</dbReference>
<dbReference type="InterPro" id="IPR006963">
    <property type="entry name" value="Mopterin_OxRdtase_4Fe-4S_dom"/>
</dbReference>
<dbReference type="InterPro" id="IPR041930">
    <property type="entry name" value="Acetylene_hydratase"/>
</dbReference>
<reference evidence="6" key="1">
    <citation type="submission" date="2019-08" db="EMBL/GenBank/DDBJ databases">
        <authorList>
            <person name="Kucharzyk K."/>
            <person name="Murdoch R.W."/>
            <person name="Higgins S."/>
            <person name="Loffler F."/>
        </authorList>
    </citation>
    <scope>NUCLEOTIDE SEQUENCE</scope>
</reference>
<keyword evidence="4" id="KW-0411">Iron-sulfur</keyword>
<evidence type="ECO:0000259" key="5">
    <source>
        <dbReference type="PROSITE" id="PS51669"/>
    </source>
</evidence>
<comment type="caution">
    <text evidence="6">The sequence shown here is derived from an EMBL/GenBank/DDBJ whole genome shotgun (WGS) entry which is preliminary data.</text>
</comment>
<dbReference type="GO" id="GO:0016491">
    <property type="term" value="F:oxidoreductase activity"/>
    <property type="evidence" value="ECO:0007669"/>
    <property type="project" value="InterPro"/>
</dbReference>
<evidence type="ECO:0000256" key="3">
    <source>
        <dbReference type="ARBA" id="ARBA00023004"/>
    </source>
</evidence>
<sequence length="727" mass="82886">MEEEVKKVICGACDFCCGVQADVEDNRVIKVGPNPDHPITPNTVCRLSARGVDVRNHPDRLLYPLKRVGDRGAGKWERVTWDQALDDISNRLKKIIEEYGPEALASSVGWAGIQPNEMSRRFMNLLGSPNWTWPGFLCLSNTSVISKITYGWYQFPDYGNTDCVVLWGHDPQPNKWTGEYNWLRNALKRGAKLIVVDPFNSFNAKKADIWLQIRPGTDAALALGWLNVIINEGLYDKEFVEKWTVGFDELKERVQDYSPEKVEEITWVPAEKIREAARMYAAKRAIIPWGSTLDEIPNTTDALRANCILRAITGKLDVPGGELLMGYHPQIVSQTELELNEKLPEEQKKKQLGMDRFKVLSWECFEMTSAAMEKVWDKKYSNQVSGGVITHPPSLWTAMIEGKPYPVKAFIASGNNTLMSFTNTKRIYEALKSLDLLVVVEHFMTPTAQLADYVLPAAHWLERPVLHSHMDWIAINYAGEKAVDPPGECWTDYKFWRELAVRMGQEEYWPWNDLEELYDYRLKPLGCTHKEFVTNHLVHAPEPKFKKYEETGFGTPSGKVELYSSILEKLGYDPLPRYDEPPESPVSTPELHKEYPLVYFVGERSGPFFQSSQRMIKPLREIEPDPLLVINPNTAYDLGIQDGDWVYAETKTGKIKLRAKLSPDAHPKVVRIPHGWWFPEKPQGEPGLSGLWDSCEAAILDDKDEYCDTEQGIPCIRGLLCKVYKAE</sequence>
<protein>
    <submittedName>
        <fullName evidence="6">Acetylene hydratase</fullName>
        <ecNumber evidence="6">4.2.1.112</ecNumber>
    </submittedName>
</protein>
<gene>
    <name evidence="6" type="ORF">SDC9_33823</name>
</gene>
<evidence type="ECO:0000256" key="1">
    <source>
        <dbReference type="ARBA" id="ARBA00010312"/>
    </source>
</evidence>
<accession>A0A644VAN1</accession>
<evidence type="ECO:0000313" key="6">
    <source>
        <dbReference type="EMBL" id="MPL87813.1"/>
    </source>
</evidence>
<dbReference type="InterPro" id="IPR006657">
    <property type="entry name" value="MoPterin_dinucl-bd_dom"/>
</dbReference>
<dbReference type="Pfam" id="PF01568">
    <property type="entry name" value="Molydop_binding"/>
    <property type="match status" value="1"/>
</dbReference>
<dbReference type="SUPFAM" id="SSF50692">
    <property type="entry name" value="ADC-like"/>
    <property type="match status" value="1"/>
</dbReference>
<evidence type="ECO:0000256" key="4">
    <source>
        <dbReference type="ARBA" id="ARBA00023014"/>
    </source>
</evidence>
<dbReference type="CDD" id="cd02759">
    <property type="entry name" value="MopB_Acetylene-hydratase"/>
    <property type="match status" value="1"/>
</dbReference>
<dbReference type="Pfam" id="PF00384">
    <property type="entry name" value="Molybdopterin"/>
    <property type="match status" value="1"/>
</dbReference>
<dbReference type="InterPro" id="IPR037949">
    <property type="entry name" value="MopB_CT_Acetylene-hydratase"/>
</dbReference>
<dbReference type="EMBL" id="VSSQ01000245">
    <property type="protein sequence ID" value="MPL87813.1"/>
    <property type="molecule type" value="Genomic_DNA"/>
</dbReference>
<keyword evidence="2" id="KW-0479">Metal-binding</keyword>
<name>A0A644VAN1_9ZZZZ</name>
<dbReference type="SMART" id="SM00926">
    <property type="entry name" value="Molybdop_Fe4S4"/>
    <property type="match status" value="1"/>
</dbReference>
<keyword evidence="6" id="KW-0456">Lyase</keyword>
<dbReference type="SUPFAM" id="SSF53706">
    <property type="entry name" value="Formate dehydrogenase/DMSO reductase, domains 1-3"/>
    <property type="match status" value="1"/>
</dbReference>
<dbReference type="GO" id="GO:0018818">
    <property type="term" value="F:acetylene hydratase activity"/>
    <property type="evidence" value="ECO:0007669"/>
    <property type="project" value="UniProtKB-EC"/>
</dbReference>
<dbReference type="PROSITE" id="PS51669">
    <property type="entry name" value="4FE4S_MOW_BIS_MGD"/>
    <property type="match status" value="1"/>
</dbReference>
<dbReference type="Gene3D" id="2.20.25.90">
    <property type="entry name" value="ADC-like domains"/>
    <property type="match status" value="1"/>
</dbReference>
<dbReference type="CDD" id="cd02781">
    <property type="entry name" value="MopB_CT_Acetylene-hydratase"/>
    <property type="match status" value="1"/>
</dbReference>
<dbReference type="GO" id="GO:0046872">
    <property type="term" value="F:metal ion binding"/>
    <property type="evidence" value="ECO:0007669"/>
    <property type="project" value="UniProtKB-KW"/>
</dbReference>
<feature type="domain" description="4Fe-4S Mo/W bis-MGD-type" evidence="5">
    <location>
        <begin position="3"/>
        <end position="59"/>
    </location>
</feature>
<organism evidence="6">
    <name type="scientific">bioreactor metagenome</name>
    <dbReference type="NCBI Taxonomy" id="1076179"/>
    <lineage>
        <taxon>unclassified sequences</taxon>
        <taxon>metagenomes</taxon>
        <taxon>ecological metagenomes</taxon>
    </lineage>
</organism>
<dbReference type="Pfam" id="PF04879">
    <property type="entry name" value="Molybdop_Fe4S4"/>
    <property type="match status" value="1"/>
</dbReference>
<dbReference type="EC" id="4.2.1.112" evidence="6"/>
<keyword evidence="3" id="KW-0408">Iron</keyword>
<dbReference type="Gene3D" id="3.40.50.740">
    <property type="match status" value="1"/>
</dbReference>